<evidence type="ECO:0000313" key="2">
    <source>
        <dbReference type="EMBL" id="MCA6063689.1"/>
    </source>
</evidence>
<keyword evidence="1" id="KW-1133">Transmembrane helix</keyword>
<reference evidence="2 3" key="1">
    <citation type="submission" date="2020-12" db="EMBL/GenBank/DDBJ databases">
        <title>Novel Thalassolituus-related marine hydrocarbonoclastic bacteria mediated algae-derived hydrocarbons mineralization in twilight zone of the northern South China Sea.</title>
        <authorList>
            <person name="Dong C."/>
        </authorList>
    </citation>
    <scope>NUCLEOTIDE SEQUENCE [LARGE SCALE GENOMIC DNA]</scope>
    <source>
        <strain evidence="2 3">IMCC1826</strain>
    </source>
</reference>
<comment type="caution">
    <text evidence="2">The sequence shown here is derived from an EMBL/GenBank/DDBJ whole genome shotgun (WGS) entry which is preliminary data.</text>
</comment>
<accession>A0ABS7ZPN2</accession>
<feature type="transmembrane region" description="Helical" evidence="1">
    <location>
        <begin position="37"/>
        <end position="53"/>
    </location>
</feature>
<dbReference type="Proteomes" id="UP000714380">
    <property type="component" value="Unassembled WGS sequence"/>
</dbReference>
<sequence length="86" mass="9853">MIMLNKIATLIFWVLVVLAWAFDWPGVLGWLPECGVAVAAVHVLEVVYFWFAFRQRSTAVLNDVALIMVFGIFHLRRFIDGEVQQS</sequence>
<keyword evidence="1" id="KW-0812">Transmembrane</keyword>
<dbReference type="RefSeq" id="WP_225673935.1">
    <property type="nucleotide sequence ID" value="NZ_JAEDAH010000043.1"/>
</dbReference>
<organism evidence="2 3">
    <name type="scientific">Thalassolituus marinus</name>
    <dbReference type="NCBI Taxonomy" id="671053"/>
    <lineage>
        <taxon>Bacteria</taxon>
        <taxon>Pseudomonadati</taxon>
        <taxon>Pseudomonadota</taxon>
        <taxon>Gammaproteobacteria</taxon>
        <taxon>Oceanospirillales</taxon>
        <taxon>Oceanospirillaceae</taxon>
        <taxon>Thalassolituus</taxon>
    </lineage>
</organism>
<gene>
    <name evidence="2" type="ORF">I9W95_08710</name>
</gene>
<keyword evidence="1" id="KW-0472">Membrane</keyword>
<dbReference type="Pfam" id="PF06611">
    <property type="entry name" value="DUF1145"/>
    <property type="match status" value="1"/>
</dbReference>
<dbReference type="EMBL" id="JAEDAH010000043">
    <property type="protein sequence ID" value="MCA6063689.1"/>
    <property type="molecule type" value="Genomic_DNA"/>
</dbReference>
<feature type="transmembrane region" description="Helical" evidence="1">
    <location>
        <begin position="60"/>
        <end position="79"/>
    </location>
</feature>
<dbReference type="InterPro" id="IPR009525">
    <property type="entry name" value="DUF1145"/>
</dbReference>
<evidence type="ECO:0000256" key="1">
    <source>
        <dbReference type="SAM" id="Phobius"/>
    </source>
</evidence>
<name>A0ABS7ZPN2_9GAMM</name>
<keyword evidence="3" id="KW-1185">Reference proteome</keyword>
<proteinExistence type="predicted"/>
<evidence type="ECO:0000313" key="3">
    <source>
        <dbReference type="Proteomes" id="UP000714380"/>
    </source>
</evidence>
<protein>
    <submittedName>
        <fullName evidence="2">DUF1145 domain-containing protein</fullName>
    </submittedName>
</protein>